<evidence type="ECO:0000313" key="10">
    <source>
        <dbReference type="Proteomes" id="UP000002730"/>
    </source>
</evidence>
<evidence type="ECO:0000256" key="7">
    <source>
        <dbReference type="SAM" id="SignalP"/>
    </source>
</evidence>
<evidence type="ECO:0000256" key="2">
    <source>
        <dbReference type="ARBA" id="ARBA00022801"/>
    </source>
</evidence>
<dbReference type="SUPFAM" id="SSF63446">
    <property type="entry name" value="Type I dockerin domain"/>
    <property type="match status" value="1"/>
</dbReference>
<dbReference type="PROSITE" id="PS00448">
    <property type="entry name" value="CLOS_CELLULOSOME_RPT"/>
    <property type="match status" value="2"/>
</dbReference>
<dbReference type="Gene3D" id="1.50.10.10">
    <property type="match status" value="1"/>
</dbReference>
<dbReference type="Pfam" id="PF00404">
    <property type="entry name" value="Dockerin_1"/>
    <property type="match status" value="1"/>
</dbReference>
<keyword evidence="10" id="KW-1185">Reference proteome</keyword>
<dbReference type="SUPFAM" id="SSF81296">
    <property type="entry name" value="E set domains"/>
    <property type="match status" value="1"/>
</dbReference>
<dbReference type="SUPFAM" id="SSF48208">
    <property type="entry name" value="Six-hairpin glycosidases"/>
    <property type="match status" value="1"/>
</dbReference>
<dbReference type="Pfam" id="PF02018">
    <property type="entry name" value="CBM_4_9"/>
    <property type="match status" value="1"/>
</dbReference>
<accession>D9SS66</accession>
<dbReference type="InterPro" id="IPR008928">
    <property type="entry name" value="6-hairpin_glycosidase_sf"/>
</dbReference>
<protein>
    <submittedName>
        <fullName evidence="9">Glycoside hydrolase family 9</fullName>
    </submittedName>
</protein>
<dbReference type="Proteomes" id="UP000002730">
    <property type="component" value="Chromosome"/>
</dbReference>
<keyword evidence="7" id="KW-0732">Signal</keyword>
<organism evidence="9 10">
    <name type="scientific">Clostridium cellulovorans (strain ATCC 35296 / DSM 3052 / OCM 3 / 743B)</name>
    <dbReference type="NCBI Taxonomy" id="573061"/>
    <lineage>
        <taxon>Bacteria</taxon>
        <taxon>Bacillati</taxon>
        <taxon>Bacillota</taxon>
        <taxon>Clostridia</taxon>
        <taxon>Eubacteriales</taxon>
        <taxon>Clostridiaceae</taxon>
        <taxon>Clostridium</taxon>
    </lineage>
</organism>
<dbReference type="Pfam" id="PF00759">
    <property type="entry name" value="Glyco_hydro_9"/>
    <property type="match status" value="1"/>
</dbReference>
<evidence type="ECO:0000259" key="8">
    <source>
        <dbReference type="PROSITE" id="PS51766"/>
    </source>
</evidence>
<dbReference type="InterPro" id="IPR004197">
    <property type="entry name" value="Cellulase_Ig-like"/>
</dbReference>
<keyword evidence="4" id="KW-0119">Carbohydrate metabolism</keyword>
<keyword evidence="6" id="KW-0624">Polysaccharide degradation</keyword>
<dbReference type="STRING" id="573061.Clocel_2816"/>
<feature type="domain" description="Dockerin" evidence="8">
    <location>
        <begin position="817"/>
        <end position="876"/>
    </location>
</feature>
<dbReference type="CDD" id="cd02850">
    <property type="entry name" value="E_set_Cellulase_N"/>
    <property type="match status" value="1"/>
</dbReference>
<gene>
    <name evidence="9" type="ordered locus">Clocel_2816</name>
</gene>
<dbReference type="KEGG" id="ccb:Clocel_2816"/>
<dbReference type="InterPro" id="IPR016134">
    <property type="entry name" value="Dockerin_dom"/>
</dbReference>
<evidence type="ECO:0000256" key="4">
    <source>
        <dbReference type="ARBA" id="ARBA00023277"/>
    </source>
</evidence>
<keyword evidence="3" id="KW-0136">Cellulose degradation</keyword>
<dbReference type="Gene3D" id="2.60.120.260">
    <property type="entry name" value="Galactose-binding domain-like"/>
    <property type="match status" value="1"/>
</dbReference>
<dbReference type="EMBL" id="CP002160">
    <property type="protein sequence ID" value="ADL52513.1"/>
    <property type="molecule type" value="Genomic_DNA"/>
</dbReference>
<dbReference type="InterPro" id="IPR003305">
    <property type="entry name" value="CenC_carb-bd"/>
</dbReference>
<evidence type="ECO:0000256" key="1">
    <source>
        <dbReference type="ARBA" id="ARBA00007072"/>
    </source>
</evidence>
<dbReference type="Pfam" id="PF02927">
    <property type="entry name" value="CelD_N"/>
    <property type="match status" value="1"/>
</dbReference>
<evidence type="ECO:0000313" key="9">
    <source>
        <dbReference type="EMBL" id="ADL52513.1"/>
    </source>
</evidence>
<dbReference type="RefSeq" id="WP_010074610.1">
    <property type="nucleotide sequence ID" value="NC_014393.1"/>
</dbReference>
<evidence type="ECO:0000256" key="5">
    <source>
        <dbReference type="ARBA" id="ARBA00023295"/>
    </source>
</evidence>
<keyword evidence="2 9" id="KW-0378">Hydrolase</keyword>
<proteinExistence type="inferred from homology"/>
<dbReference type="InterPro" id="IPR013783">
    <property type="entry name" value="Ig-like_fold"/>
</dbReference>
<dbReference type="InterPro" id="IPR012341">
    <property type="entry name" value="6hp_glycosidase-like_sf"/>
</dbReference>
<dbReference type="InterPro" id="IPR036439">
    <property type="entry name" value="Dockerin_dom_sf"/>
</dbReference>
<feature type="signal peptide" evidence="7">
    <location>
        <begin position="1"/>
        <end position="25"/>
    </location>
</feature>
<dbReference type="InterPro" id="IPR014756">
    <property type="entry name" value="Ig_E-set"/>
</dbReference>
<dbReference type="AlphaFoldDB" id="D9SS66"/>
<sequence>MNRKKITAYATAIVTVLSIPTVATSVVTSKSVSAATNFDYREIIANNTFDNNNATPWTLVQNYPAIAKMVAKDGKCSVTVLNDGVEGRWDVQLRHRGIVLEQGHKYRVRFTVTADKDCYIYPKIGDQGEPYREYWNYNSYQRIQLKAGVPTTVDQTFEMKDPTAKTAEFAFHLAGDCKAATFPYTFTFDDIYLTDPNRIPPPPPPEEPTNAVRVNQVGYFTNLQKKATVVTKATSPITWYLKNSAGVQVATGETKVLGADAASGDNVHIIDFSNYTTEGSDYTLSVDQSNIDSLICNSASSLPFAIGKELYNKLQKDAMKYFYLNRSGIPITMPYAERTDLTRVAGHTLDVIATDASSTDPSPWYKENYSLEVTGGWYDDTRYNKSVINGSISAWTIMNQYERALKANKVSVIPFADNTMNIPESGNGYPDILDEVRFQMEMMMKMQIPAGKTYSGMVHHRAKDERWIPLATRPDQDQMKRYLEPPSTAATLDLAATAAQSSRLWAKYDSTFANQCLVSAETAWAAAIKNPAIYAPLQSSFSGTYGDTNIADEFYWAAAELYETTGKQQYLDYLKNNCQDKFLKIPTKIVGGEANGVSGCFDSGDVTGLGTISLAIGDKLDVASKTTARANIAAAADVFVANTQKEGYGTPMDQGIVGQVVDQNGYVTKPIEGYPYASNSYVTNEAIVMGYAYDFTKNRNYLNGVVSAMDYILGRNPMVQSYVTGYGSNPVENPHNVFWAYQYDNTFPKAPAGCMASGPNSGLQDSWVKASGWTPGSRPAAKCFMDNIESWSTNDLSNSYNASLAWVSSYVNLNSLPESIKGDINNDAKINAIDLALLKKYILNNDIPIVAINGDINGDGIINAIDLLLLKKQLLA</sequence>
<dbReference type="GO" id="GO:0008810">
    <property type="term" value="F:cellulase activity"/>
    <property type="evidence" value="ECO:0007669"/>
    <property type="project" value="InterPro"/>
</dbReference>
<dbReference type="Gene3D" id="2.60.40.10">
    <property type="entry name" value="Immunoglobulins"/>
    <property type="match status" value="1"/>
</dbReference>
<dbReference type="CAZy" id="GH9">
    <property type="family name" value="Glycoside Hydrolase Family 9"/>
</dbReference>
<evidence type="ECO:0000256" key="3">
    <source>
        <dbReference type="ARBA" id="ARBA00023001"/>
    </source>
</evidence>
<reference evidence="9 10" key="1">
    <citation type="submission" date="2010-08" db="EMBL/GenBank/DDBJ databases">
        <title>Complete sequence of Clostridium cellulovorans 743B.</title>
        <authorList>
            <consortium name="US DOE Joint Genome Institute"/>
            <person name="Lucas S."/>
            <person name="Copeland A."/>
            <person name="Lapidus A."/>
            <person name="Cheng J.-F."/>
            <person name="Bruce D."/>
            <person name="Goodwin L."/>
            <person name="Pitluck S."/>
            <person name="Chertkov O."/>
            <person name="Detter J.C."/>
            <person name="Han C."/>
            <person name="Tapia R."/>
            <person name="Land M."/>
            <person name="Hauser L."/>
            <person name="Chang Y.-J."/>
            <person name="Jeffries C."/>
            <person name="Kyrpides N."/>
            <person name="Ivanova N."/>
            <person name="Mikhailova N."/>
            <person name="Hemme C.L."/>
            <person name="Woyke T."/>
        </authorList>
    </citation>
    <scope>NUCLEOTIDE SEQUENCE [LARGE SCALE GENOMIC DNA]</scope>
    <source>
        <strain evidence="10">ATCC 35296 / DSM 3052 / OCM 3 / 743B</strain>
    </source>
</reference>
<comment type="similarity">
    <text evidence="1">Belongs to the glycosyl hydrolase 9 (cellulase E) family.</text>
</comment>
<dbReference type="SUPFAM" id="SSF49785">
    <property type="entry name" value="Galactose-binding domain-like"/>
    <property type="match status" value="1"/>
</dbReference>
<dbReference type="CDD" id="cd14256">
    <property type="entry name" value="Dockerin_I"/>
    <property type="match status" value="1"/>
</dbReference>
<evidence type="ECO:0000256" key="6">
    <source>
        <dbReference type="ARBA" id="ARBA00023326"/>
    </source>
</evidence>
<keyword evidence="5" id="KW-0326">Glycosidase</keyword>
<name>D9SS66_CLOC7</name>
<dbReference type="PANTHER" id="PTHR22298">
    <property type="entry name" value="ENDO-1,4-BETA-GLUCANASE"/>
    <property type="match status" value="1"/>
</dbReference>
<dbReference type="OrthoDB" id="9758662at2"/>
<dbReference type="InterPro" id="IPR008979">
    <property type="entry name" value="Galactose-bd-like_sf"/>
</dbReference>
<dbReference type="HOGENOM" id="CLU_006010_0_0_9"/>
<dbReference type="CAZy" id="CBM4">
    <property type="family name" value="Carbohydrate-Binding Module Family 4"/>
</dbReference>
<feature type="chain" id="PRO_5039009186" evidence="7">
    <location>
        <begin position="26"/>
        <end position="876"/>
    </location>
</feature>
<dbReference type="GO" id="GO:0030245">
    <property type="term" value="P:cellulose catabolic process"/>
    <property type="evidence" value="ECO:0007669"/>
    <property type="project" value="UniProtKB-KW"/>
</dbReference>
<dbReference type="InterPro" id="IPR002105">
    <property type="entry name" value="Dockerin_1_rpt"/>
</dbReference>
<dbReference type="Gene3D" id="1.10.1330.10">
    <property type="entry name" value="Dockerin domain"/>
    <property type="match status" value="1"/>
</dbReference>
<dbReference type="PROSITE" id="PS51766">
    <property type="entry name" value="DOCKERIN"/>
    <property type="match status" value="1"/>
</dbReference>
<dbReference type="eggNOG" id="COG5297">
    <property type="taxonomic scope" value="Bacteria"/>
</dbReference>
<dbReference type="InterPro" id="IPR001701">
    <property type="entry name" value="Glyco_hydro_9"/>
</dbReference>